<reference evidence="1 2" key="1">
    <citation type="journal article" date="2019" name="Sci. Rep.">
        <title>Orb-weaving spider Araneus ventricosus genome elucidates the spidroin gene catalogue.</title>
        <authorList>
            <person name="Kono N."/>
            <person name="Nakamura H."/>
            <person name="Ohtoshi R."/>
            <person name="Moran D.A.P."/>
            <person name="Shinohara A."/>
            <person name="Yoshida Y."/>
            <person name="Fujiwara M."/>
            <person name="Mori M."/>
            <person name="Tomita M."/>
            <person name="Arakawa K."/>
        </authorList>
    </citation>
    <scope>NUCLEOTIDE SEQUENCE [LARGE SCALE GENOMIC DNA]</scope>
</reference>
<dbReference type="EMBL" id="BGPR01058006">
    <property type="protein sequence ID" value="GBO34203.1"/>
    <property type="molecule type" value="Genomic_DNA"/>
</dbReference>
<protein>
    <submittedName>
        <fullName evidence="1">Uncharacterized protein</fullName>
    </submittedName>
</protein>
<organism evidence="1 2">
    <name type="scientific">Araneus ventricosus</name>
    <name type="common">Orbweaver spider</name>
    <name type="synonym">Epeira ventricosa</name>
    <dbReference type="NCBI Taxonomy" id="182803"/>
    <lineage>
        <taxon>Eukaryota</taxon>
        <taxon>Metazoa</taxon>
        <taxon>Ecdysozoa</taxon>
        <taxon>Arthropoda</taxon>
        <taxon>Chelicerata</taxon>
        <taxon>Arachnida</taxon>
        <taxon>Araneae</taxon>
        <taxon>Araneomorphae</taxon>
        <taxon>Entelegynae</taxon>
        <taxon>Araneoidea</taxon>
        <taxon>Araneidae</taxon>
        <taxon>Araneus</taxon>
    </lineage>
</organism>
<accession>A0A4Y2W957</accession>
<evidence type="ECO:0000313" key="2">
    <source>
        <dbReference type="Proteomes" id="UP000499080"/>
    </source>
</evidence>
<evidence type="ECO:0000313" key="1">
    <source>
        <dbReference type="EMBL" id="GBO34203.1"/>
    </source>
</evidence>
<keyword evidence="2" id="KW-1185">Reference proteome</keyword>
<proteinExistence type="predicted"/>
<comment type="caution">
    <text evidence="1">The sequence shown here is derived from an EMBL/GenBank/DDBJ whole genome shotgun (WGS) entry which is preliminary data.</text>
</comment>
<gene>
    <name evidence="1" type="ORF">AVEN_183782_1</name>
</gene>
<sequence length="105" mass="12364">MLAEAHLSNQLVFHLIEFLDILATNVEALHPGRWPKVKQRIVLLITFVLFLKKITQKMNLSYIVVVEETMNHEQSYLTRKLQIFAAKYFHKYTQAPFPVTKYNSD</sequence>
<name>A0A4Y2W957_ARAVE</name>
<dbReference type="Proteomes" id="UP000499080">
    <property type="component" value="Unassembled WGS sequence"/>
</dbReference>
<dbReference type="AlphaFoldDB" id="A0A4Y2W957"/>